<dbReference type="EMBL" id="JACJVR010000128">
    <property type="protein sequence ID" value="MBB6695431.1"/>
    <property type="molecule type" value="Genomic_DNA"/>
</dbReference>
<dbReference type="Pfam" id="PF13416">
    <property type="entry name" value="SBP_bac_8"/>
    <property type="match status" value="1"/>
</dbReference>
<gene>
    <name evidence="5" type="ORF">H7B90_28950</name>
</gene>
<comment type="similarity">
    <text evidence="1">Belongs to the bacterial solute-binding protein 1 family.</text>
</comment>
<evidence type="ECO:0000256" key="2">
    <source>
        <dbReference type="ARBA" id="ARBA00022448"/>
    </source>
</evidence>
<name>A0A841UBV3_9BACL</name>
<accession>A0A841UBV3</accession>
<dbReference type="Gene3D" id="3.40.190.10">
    <property type="entry name" value="Periplasmic binding protein-like II"/>
    <property type="match status" value="1"/>
</dbReference>
<dbReference type="GO" id="GO:0042956">
    <property type="term" value="P:maltodextrin transmembrane transport"/>
    <property type="evidence" value="ECO:0007669"/>
    <property type="project" value="TreeGrafter"/>
</dbReference>
<dbReference type="GO" id="GO:0055052">
    <property type="term" value="C:ATP-binding cassette (ABC) transporter complex, substrate-binding subunit-containing"/>
    <property type="evidence" value="ECO:0007669"/>
    <property type="project" value="TreeGrafter"/>
</dbReference>
<dbReference type="GO" id="GO:0015768">
    <property type="term" value="P:maltose transport"/>
    <property type="evidence" value="ECO:0007669"/>
    <property type="project" value="TreeGrafter"/>
</dbReference>
<dbReference type="PANTHER" id="PTHR30061:SF50">
    <property type="entry name" value="MALTOSE_MALTODEXTRIN-BINDING PERIPLASMIC PROTEIN"/>
    <property type="match status" value="1"/>
</dbReference>
<reference evidence="5 6" key="1">
    <citation type="submission" date="2020-08" db="EMBL/GenBank/DDBJ databases">
        <title>Cohnella phylogeny.</title>
        <authorList>
            <person name="Dunlap C."/>
        </authorList>
    </citation>
    <scope>NUCLEOTIDE SEQUENCE [LARGE SCALE GENOMIC DNA]</scope>
    <source>
        <strain evidence="5 6">DSM 25239</strain>
    </source>
</reference>
<evidence type="ECO:0000313" key="5">
    <source>
        <dbReference type="EMBL" id="MBB6695431.1"/>
    </source>
</evidence>
<keyword evidence="3" id="KW-0732">Signal</keyword>
<proteinExistence type="inferred from homology"/>
<protein>
    <submittedName>
        <fullName evidence="5">Extracellular solute-binding protein</fullName>
    </submittedName>
</protein>
<dbReference type="AlphaFoldDB" id="A0A841UBV3"/>
<evidence type="ECO:0000256" key="4">
    <source>
        <dbReference type="SAM" id="MobiDB-lite"/>
    </source>
</evidence>
<feature type="region of interest" description="Disordered" evidence="4">
    <location>
        <begin position="29"/>
        <end position="53"/>
    </location>
</feature>
<comment type="caution">
    <text evidence="5">The sequence shown here is derived from an EMBL/GenBank/DDBJ whole genome shotgun (WGS) entry which is preliminary data.</text>
</comment>
<evidence type="ECO:0000256" key="1">
    <source>
        <dbReference type="ARBA" id="ARBA00008520"/>
    </source>
</evidence>
<organism evidence="5 6">
    <name type="scientific">Cohnella xylanilytica</name>
    <dbReference type="NCBI Taxonomy" id="557555"/>
    <lineage>
        <taxon>Bacteria</taxon>
        <taxon>Bacillati</taxon>
        <taxon>Bacillota</taxon>
        <taxon>Bacilli</taxon>
        <taxon>Bacillales</taxon>
        <taxon>Paenibacillaceae</taxon>
        <taxon>Cohnella</taxon>
    </lineage>
</organism>
<evidence type="ECO:0000313" key="6">
    <source>
        <dbReference type="Proteomes" id="UP000553776"/>
    </source>
</evidence>
<feature type="compositionally biased region" description="Low complexity" evidence="4">
    <location>
        <begin position="29"/>
        <end position="50"/>
    </location>
</feature>
<keyword evidence="2" id="KW-0813">Transport</keyword>
<dbReference type="InterPro" id="IPR006059">
    <property type="entry name" value="SBP"/>
</dbReference>
<evidence type="ECO:0000256" key="3">
    <source>
        <dbReference type="ARBA" id="ARBA00022729"/>
    </source>
</evidence>
<dbReference type="RefSeq" id="WP_185139382.1">
    <property type="nucleotide sequence ID" value="NZ_JACJVR010000128.1"/>
</dbReference>
<dbReference type="Proteomes" id="UP000553776">
    <property type="component" value="Unassembled WGS sequence"/>
</dbReference>
<keyword evidence="6" id="KW-1185">Reference proteome</keyword>
<dbReference type="SUPFAM" id="SSF53850">
    <property type="entry name" value="Periplasmic binding protein-like II"/>
    <property type="match status" value="1"/>
</dbReference>
<dbReference type="GO" id="GO:1901982">
    <property type="term" value="F:maltose binding"/>
    <property type="evidence" value="ECO:0007669"/>
    <property type="project" value="TreeGrafter"/>
</dbReference>
<dbReference type="PANTHER" id="PTHR30061">
    <property type="entry name" value="MALTOSE-BINDING PERIPLASMIC PROTEIN"/>
    <property type="match status" value="1"/>
</dbReference>
<sequence>MGRRKTLLVVIVLGLMALLLSPWTSAPVAVPEPSASPNEPSAPTPAATLPAEEEPAELKAAVVSDEPGFELLREQAESLRSRHPDTSVEWVRIEPDRADLGLELRDYAREADVLLVPNERVRELAVEGSLLPVDAAFVGEALSEQFNALVSQVKWNGYLWGVPRDFDPYVIVWNRNVLDAIRAADAPALSPPLGLPQWQSLPRLLADKGLIASWLAIDGSDPLAFLAWLGAVTGGRQDALFDRTEESWNGEGFDRAMELLSGERVGLSLTKPDGSFWPAFAAGKYAAAVVRESAAAKGLSELPASAAAALSVDRSFWDSAFVWPSGTSFVVSSGTEHEEAARSWIAEMTEAANQLQTYEETGRLPVYRSLYERLTGHPPDLASAGVRSFPNQPPLAAEPGLSGQLERLGALWKDWMEGRLSLEEWKRRWRSSLADAQADD</sequence>